<organism evidence="1 2">
    <name type="scientific">Shewanella youngdeokensis</name>
    <dbReference type="NCBI Taxonomy" id="2999068"/>
    <lineage>
        <taxon>Bacteria</taxon>
        <taxon>Pseudomonadati</taxon>
        <taxon>Pseudomonadota</taxon>
        <taxon>Gammaproteobacteria</taxon>
        <taxon>Alteromonadales</taxon>
        <taxon>Shewanellaceae</taxon>
        <taxon>Shewanella</taxon>
    </lineage>
</organism>
<evidence type="ECO:0000313" key="2">
    <source>
        <dbReference type="Proteomes" id="UP001529491"/>
    </source>
</evidence>
<dbReference type="RefSeq" id="WP_310471746.1">
    <property type="nucleotide sequence ID" value="NZ_CP136522.1"/>
</dbReference>
<proteinExistence type="predicted"/>
<keyword evidence="2" id="KW-1185">Reference proteome</keyword>
<accession>A0ABZ0JUY1</accession>
<sequence>MLKYFITSILVIALTACVTHQPKGYIKHVDNRAILKEKTQLYVKIPDSSVILIGKAAPSLNEADQFNMLYPAATPGDFFAGVIAHAIIVESKKNEAKNSAQAAADVAVLPYRPYLKDVANQALASQLENIVLARGFSLARYEDSQSESDIILDITPIFLMNQKQDTLTLRTQFLVYPKSEQHKSTKKRAVLYQNQIEVLSAKIDAALPQEYWLSNNGEQLVNTMRSLLSQTLALGAIQISSIESDHSNRVQHNFRYDDGDTTAFERASVISNDCNRVVINTLRGWLKSIPSERLKDKHICQDIQESTLKRQSLN</sequence>
<dbReference type="Proteomes" id="UP001529491">
    <property type="component" value="Chromosome"/>
</dbReference>
<protein>
    <recommendedName>
        <fullName evidence="3">Lipoprotein</fullName>
    </recommendedName>
</protein>
<gene>
    <name evidence="1" type="ORF">RGE70_12335</name>
</gene>
<name>A0ABZ0JUY1_9GAMM</name>
<reference evidence="1 2" key="1">
    <citation type="submission" date="2023-10" db="EMBL/GenBank/DDBJ databases">
        <title>Complete genome sequence of Shewanella sp. DAU334.</title>
        <authorList>
            <person name="Lee Y.-S."/>
            <person name="Jeong H.-R."/>
            <person name="Hwang E.-J."/>
            <person name="Choi Y.-L."/>
            <person name="Kim G.-D."/>
        </authorList>
    </citation>
    <scope>NUCLEOTIDE SEQUENCE [LARGE SCALE GENOMIC DNA]</scope>
    <source>
        <strain evidence="1 2">DAU334</strain>
    </source>
</reference>
<dbReference type="EMBL" id="CP136522">
    <property type="protein sequence ID" value="WOT04117.1"/>
    <property type="molecule type" value="Genomic_DNA"/>
</dbReference>
<evidence type="ECO:0008006" key="3">
    <source>
        <dbReference type="Google" id="ProtNLM"/>
    </source>
</evidence>
<dbReference type="PROSITE" id="PS51257">
    <property type="entry name" value="PROKAR_LIPOPROTEIN"/>
    <property type="match status" value="1"/>
</dbReference>
<evidence type="ECO:0000313" key="1">
    <source>
        <dbReference type="EMBL" id="WOT04117.1"/>
    </source>
</evidence>